<evidence type="ECO:0000256" key="1">
    <source>
        <dbReference type="SAM" id="Phobius"/>
    </source>
</evidence>
<dbReference type="InterPro" id="IPR021323">
    <property type="entry name" value="DUF2927"/>
</dbReference>
<sequence length="268" mass="31314">MKPRFQISAFSQFSRGSTRIFTLAFVLVFCFFVLCLSFFIPSAFMLLEAKEKFPCEDLQRLQKIALGLEFGEPLKKLMLWEQDIFIRIKGSPTAEDLQVLQAVVNELNQLQQKIKLTLQPGSEPSEQDNLEIIFAPYRRFQFLDPYYIAHNKGFFSVEQEDDRLYSARILISTNKISQAERNHLIREELTQSLGLFNDTRDQPESIFEARWTQVQKYSEQDRRLIQLLYSGALFAGQPAEQIERAFCSHYFSLRCFLPQGPCQKNHEN</sequence>
<keyword evidence="1" id="KW-0472">Membrane</keyword>
<dbReference type="AlphaFoldDB" id="A0A2M7FWX5"/>
<name>A0A2M7FWX5_9BACT</name>
<evidence type="ECO:0000313" key="3">
    <source>
        <dbReference type="Proteomes" id="UP000231019"/>
    </source>
</evidence>
<feature type="transmembrane region" description="Helical" evidence="1">
    <location>
        <begin position="20"/>
        <end position="47"/>
    </location>
</feature>
<dbReference type="Proteomes" id="UP000231019">
    <property type="component" value="Unassembled WGS sequence"/>
</dbReference>
<accession>A0A2M7FWX5</accession>
<keyword evidence="1" id="KW-1133">Transmembrane helix</keyword>
<evidence type="ECO:0000313" key="2">
    <source>
        <dbReference type="EMBL" id="PIW13704.1"/>
    </source>
</evidence>
<protein>
    <submittedName>
        <fullName evidence="2">Uncharacterized protein</fullName>
    </submittedName>
</protein>
<comment type="caution">
    <text evidence="2">The sequence shown here is derived from an EMBL/GenBank/DDBJ whole genome shotgun (WGS) entry which is preliminary data.</text>
</comment>
<gene>
    <name evidence="2" type="ORF">COW36_23830</name>
</gene>
<organism evidence="2 3">
    <name type="scientific">bacterium (Candidatus Blackallbacteria) CG17_big_fil_post_rev_8_21_14_2_50_48_46</name>
    <dbReference type="NCBI Taxonomy" id="2014261"/>
    <lineage>
        <taxon>Bacteria</taxon>
        <taxon>Candidatus Blackallbacteria</taxon>
    </lineage>
</organism>
<keyword evidence="1" id="KW-0812">Transmembrane</keyword>
<dbReference type="EMBL" id="PFFQ01000066">
    <property type="protein sequence ID" value="PIW13704.1"/>
    <property type="molecule type" value="Genomic_DNA"/>
</dbReference>
<proteinExistence type="predicted"/>
<reference evidence="2 3" key="1">
    <citation type="submission" date="2017-09" db="EMBL/GenBank/DDBJ databases">
        <title>Depth-based differentiation of microbial function through sediment-hosted aquifers and enrichment of novel symbionts in the deep terrestrial subsurface.</title>
        <authorList>
            <person name="Probst A.J."/>
            <person name="Ladd B."/>
            <person name="Jarett J.K."/>
            <person name="Geller-Mcgrath D.E."/>
            <person name="Sieber C.M."/>
            <person name="Emerson J.B."/>
            <person name="Anantharaman K."/>
            <person name="Thomas B.C."/>
            <person name="Malmstrom R."/>
            <person name="Stieglmeier M."/>
            <person name="Klingl A."/>
            <person name="Woyke T."/>
            <person name="Ryan C.M."/>
            <person name="Banfield J.F."/>
        </authorList>
    </citation>
    <scope>NUCLEOTIDE SEQUENCE [LARGE SCALE GENOMIC DNA]</scope>
    <source>
        <strain evidence="2">CG17_big_fil_post_rev_8_21_14_2_50_48_46</strain>
    </source>
</reference>
<dbReference type="Pfam" id="PF11150">
    <property type="entry name" value="DUF2927"/>
    <property type="match status" value="1"/>
</dbReference>